<evidence type="ECO:0000256" key="8">
    <source>
        <dbReference type="ARBA" id="ARBA00048741"/>
    </source>
</evidence>
<reference evidence="11" key="1">
    <citation type="submission" date="2014-07" db="EMBL/GenBank/DDBJ databases">
        <authorList>
            <person name="Urmite Genomes Urmite Genomes"/>
        </authorList>
    </citation>
    <scope>NUCLEOTIDE SEQUENCE</scope>
    <source>
        <strain evidence="11">13S34_air</strain>
    </source>
</reference>
<dbReference type="Gene3D" id="3.60.20.10">
    <property type="entry name" value="Glutamine Phosphoribosylpyrophosphate, subunit 1, domain 1"/>
    <property type="match status" value="1"/>
</dbReference>
<dbReference type="CDD" id="cd01991">
    <property type="entry name" value="Asn_synthase_B_C"/>
    <property type="match status" value="1"/>
</dbReference>
<dbReference type="CDD" id="cd00712">
    <property type="entry name" value="AsnB"/>
    <property type="match status" value="1"/>
</dbReference>
<dbReference type="InterPro" id="IPR001962">
    <property type="entry name" value="Asn_synthase"/>
</dbReference>
<dbReference type="InterPro" id="IPR029055">
    <property type="entry name" value="Ntn_hydrolases_N"/>
</dbReference>
<dbReference type="InterPro" id="IPR006426">
    <property type="entry name" value="Asn_synth_AEB"/>
</dbReference>
<sequence>MSGFTGFIGETENSEQIVQDMLAKIKHRGPDEQGVFVTEDIALGFCGNQLVHDEAGHQSFSSEDGLKEIIFIGEIYNQHVLRKALQQEGVTCTTKATSEVVLKAYEQWGPAAVKKLRGAFIILIWHKDTKTMFAARDMFGVQPFYYSQVGNTLLLSSEIKSFLAYPHFKKELNEQALKPYLTFQFPVLQETFFKNVFKFPAAHYAFIKDNKVTTTRYWSVKFEPVALPLEHFVDEIDATVRESVEAHSKADVPIGSFLSSGVDSSYVVAVAKPAKTFTVGFDSKIFSEIESAEALSEEVGIEHISTIMDGQTCIDALGDIQYMMDEPHSNPSIVPLYFLAKLAREHVKVVYSGEGADEFFGGYAEYNDSPTMRKYKKVPKILRSAAASVAKQLPAGAKGKSFLMRGGLPVEQTFHGQAHIFDEAEAAAILRPRFQDAPTVEDITKPIYDTLKGEDDTTKKQVLDFHLWMVDDILLKADKMTMAHGLEVRTPLLDGELLKVAERLPLEYRVNDIDTKYAFREASRHALPEEWVKRKKLGFPVPIRVWLQEEAFFTTVKKAFESEYAAQFFDQNKIMKLLVDHYKGEAQNQRKIWSVYMFLVWYEQYFLKN</sequence>
<dbReference type="NCBIfam" id="TIGR01536">
    <property type="entry name" value="asn_synth_AEB"/>
    <property type="match status" value="1"/>
</dbReference>
<comment type="pathway">
    <text evidence="1">Amino-acid biosynthesis; L-asparagine biosynthesis; L-asparagine from L-aspartate (L-Gln route): step 1/1.</text>
</comment>
<dbReference type="PANTHER" id="PTHR43284">
    <property type="entry name" value="ASPARAGINE SYNTHETASE (GLUTAMINE-HYDROLYZING)"/>
    <property type="match status" value="1"/>
</dbReference>
<keyword evidence="4" id="KW-0547">Nucleotide-binding</keyword>
<feature type="domain" description="Glutamine amidotransferase type-2" evidence="10">
    <location>
        <begin position="2"/>
        <end position="210"/>
    </location>
</feature>
<dbReference type="GO" id="GO:0006529">
    <property type="term" value="P:asparagine biosynthetic process"/>
    <property type="evidence" value="ECO:0007669"/>
    <property type="project" value="UniProtKB-KW"/>
</dbReference>
<dbReference type="PIRSF" id="PIRSF001589">
    <property type="entry name" value="Asn_synthetase_glu-h"/>
    <property type="match status" value="1"/>
</dbReference>
<name>A0A078MFD9_9BACL</name>
<evidence type="ECO:0000256" key="9">
    <source>
        <dbReference type="PIRSR" id="PIRSR001589-3"/>
    </source>
</evidence>
<dbReference type="InterPro" id="IPR014729">
    <property type="entry name" value="Rossmann-like_a/b/a_fold"/>
</dbReference>
<protein>
    <recommendedName>
        <fullName evidence="3">asparagine synthase (glutamine-hydrolyzing)</fullName>
        <ecNumber evidence="3">6.3.5.4</ecNumber>
    </recommendedName>
</protein>
<evidence type="ECO:0000256" key="7">
    <source>
        <dbReference type="ARBA" id="ARBA00022962"/>
    </source>
</evidence>
<keyword evidence="5" id="KW-0067">ATP-binding</keyword>
<dbReference type="Pfam" id="PF13537">
    <property type="entry name" value="GATase_7"/>
    <property type="match status" value="1"/>
</dbReference>
<organism evidence="11">
    <name type="scientific">Metalysinibacillus saudimassiliensis</name>
    <dbReference type="NCBI Taxonomy" id="1461583"/>
    <lineage>
        <taxon>Bacteria</taxon>
        <taxon>Bacillati</taxon>
        <taxon>Bacillota</taxon>
        <taxon>Bacilli</taxon>
        <taxon>Bacillales</taxon>
        <taxon>Caryophanaceae</taxon>
        <taxon>Metalysinibacillus</taxon>
    </lineage>
</organism>
<gene>
    <name evidence="11" type="primary">asnB</name>
    <name evidence="11" type="ORF">BN1050_01560</name>
</gene>
<dbReference type="PROSITE" id="PS51278">
    <property type="entry name" value="GATASE_TYPE_2"/>
    <property type="match status" value="1"/>
</dbReference>
<keyword evidence="6" id="KW-0028">Amino-acid biosynthesis</keyword>
<feature type="site" description="Important for beta-aspartyl-AMP intermediate formation" evidence="9">
    <location>
        <position position="354"/>
    </location>
</feature>
<comment type="catalytic activity">
    <reaction evidence="8">
        <text>L-aspartate + L-glutamine + ATP + H2O = L-asparagine + L-glutamate + AMP + diphosphate + H(+)</text>
        <dbReference type="Rhea" id="RHEA:12228"/>
        <dbReference type="ChEBI" id="CHEBI:15377"/>
        <dbReference type="ChEBI" id="CHEBI:15378"/>
        <dbReference type="ChEBI" id="CHEBI:29985"/>
        <dbReference type="ChEBI" id="CHEBI:29991"/>
        <dbReference type="ChEBI" id="CHEBI:30616"/>
        <dbReference type="ChEBI" id="CHEBI:33019"/>
        <dbReference type="ChEBI" id="CHEBI:58048"/>
        <dbReference type="ChEBI" id="CHEBI:58359"/>
        <dbReference type="ChEBI" id="CHEBI:456215"/>
        <dbReference type="EC" id="6.3.5.4"/>
    </reaction>
</comment>
<evidence type="ECO:0000256" key="6">
    <source>
        <dbReference type="ARBA" id="ARBA00022888"/>
    </source>
</evidence>
<dbReference type="SUPFAM" id="SSF56235">
    <property type="entry name" value="N-terminal nucleophile aminohydrolases (Ntn hydrolases)"/>
    <property type="match status" value="1"/>
</dbReference>
<dbReference type="PANTHER" id="PTHR43284:SF1">
    <property type="entry name" value="ASPARAGINE SYNTHETASE"/>
    <property type="match status" value="1"/>
</dbReference>
<dbReference type="GO" id="GO:0004066">
    <property type="term" value="F:asparagine synthase (glutamine-hydrolyzing) activity"/>
    <property type="evidence" value="ECO:0007669"/>
    <property type="project" value="UniProtKB-EC"/>
</dbReference>
<keyword evidence="7" id="KW-0315">Glutamine amidotransferase</keyword>
<dbReference type="Pfam" id="PF00733">
    <property type="entry name" value="Asn_synthase"/>
    <property type="match status" value="1"/>
</dbReference>
<dbReference type="EMBL" id="LN483075">
    <property type="protein sequence ID" value="CEA03416.1"/>
    <property type="molecule type" value="Genomic_DNA"/>
</dbReference>
<keyword evidence="6" id="KW-0061">Asparagine biosynthesis</keyword>
<evidence type="ECO:0000313" key="11">
    <source>
        <dbReference type="EMBL" id="CEA03416.1"/>
    </source>
</evidence>
<dbReference type="AlphaFoldDB" id="A0A078MFD9"/>
<comment type="similarity">
    <text evidence="2">Belongs to the asparagine synthetase family.</text>
</comment>
<evidence type="ECO:0000256" key="5">
    <source>
        <dbReference type="ARBA" id="ARBA00022840"/>
    </source>
</evidence>
<dbReference type="SUPFAM" id="SSF52402">
    <property type="entry name" value="Adenine nucleotide alpha hydrolases-like"/>
    <property type="match status" value="1"/>
</dbReference>
<proteinExistence type="inferred from homology"/>
<dbReference type="Gene3D" id="3.40.50.620">
    <property type="entry name" value="HUPs"/>
    <property type="match status" value="1"/>
</dbReference>
<dbReference type="EC" id="6.3.5.4" evidence="3"/>
<dbReference type="GO" id="GO:0005524">
    <property type="term" value="F:ATP binding"/>
    <property type="evidence" value="ECO:0007669"/>
    <property type="project" value="UniProtKB-KW"/>
</dbReference>
<dbReference type="InterPro" id="IPR051786">
    <property type="entry name" value="ASN_synthetase/amidase"/>
</dbReference>
<dbReference type="GO" id="GO:0005829">
    <property type="term" value="C:cytosol"/>
    <property type="evidence" value="ECO:0007669"/>
    <property type="project" value="TreeGrafter"/>
</dbReference>
<evidence type="ECO:0000256" key="4">
    <source>
        <dbReference type="ARBA" id="ARBA00022741"/>
    </source>
</evidence>
<evidence type="ECO:0000256" key="2">
    <source>
        <dbReference type="ARBA" id="ARBA00005752"/>
    </source>
</evidence>
<evidence type="ECO:0000256" key="3">
    <source>
        <dbReference type="ARBA" id="ARBA00012737"/>
    </source>
</evidence>
<accession>A0A078MFD9</accession>
<dbReference type="HOGENOM" id="CLU_014658_3_0_9"/>
<evidence type="ECO:0000259" key="10">
    <source>
        <dbReference type="PROSITE" id="PS51278"/>
    </source>
</evidence>
<evidence type="ECO:0000256" key="1">
    <source>
        <dbReference type="ARBA" id="ARBA00005187"/>
    </source>
</evidence>
<dbReference type="InterPro" id="IPR033738">
    <property type="entry name" value="AsnB_N"/>
</dbReference>
<dbReference type="PATRIC" id="fig|1461583.4.peg.1500"/>
<dbReference type="InterPro" id="IPR017932">
    <property type="entry name" value="GATase_2_dom"/>
</dbReference>